<organism evidence="2 3">
    <name type="scientific">Amycolatopsis methanolica 239</name>
    <dbReference type="NCBI Taxonomy" id="1068978"/>
    <lineage>
        <taxon>Bacteria</taxon>
        <taxon>Bacillati</taxon>
        <taxon>Actinomycetota</taxon>
        <taxon>Actinomycetes</taxon>
        <taxon>Pseudonocardiales</taxon>
        <taxon>Pseudonocardiaceae</taxon>
        <taxon>Amycolatopsis</taxon>
        <taxon>Amycolatopsis methanolica group</taxon>
    </lineage>
</organism>
<dbReference type="eggNOG" id="ENOG503327J">
    <property type="taxonomic scope" value="Bacteria"/>
</dbReference>
<keyword evidence="1" id="KW-1133">Transmembrane helix</keyword>
<accession>A0A076MSU7</accession>
<dbReference type="HOGENOM" id="CLU_164714_0_0_11"/>
<dbReference type="STRING" id="1068978.AMETH_1768"/>
<dbReference type="EMBL" id="CP009110">
    <property type="protein sequence ID" value="AIJ21860.1"/>
    <property type="molecule type" value="Genomic_DNA"/>
</dbReference>
<dbReference type="RefSeq" id="WP_017987721.1">
    <property type="nucleotide sequence ID" value="NZ_AQUL01000001.1"/>
</dbReference>
<dbReference type="Proteomes" id="UP000062973">
    <property type="component" value="Chromosome"/>
</dbReference>
<dbReference type="AlphaFoldDB" id="A0A076MSU7"/>
<dbReference type="Pfam" id="PF14079">
    <property type="entry name" value="DUF4260"/>
    <property type="match status" value="1"/>
</dbReference>
<dbReference type="KEGG" id="amq:AMETH_1768"/>
<evidence type="ECO:0000256" key="1">
    <source>
        <dbReference type="SAM" id="Phobius"/>
    </source>
</evidence>
<proteinExistence type="predicted"/>
<keyword evidence="3" id="KW-1185">Reference proteome</keyword>
<evidence type="ECO:0000313" key="2">
    <source>
        <dbReference type="EMBL" id="AIJ21860.1"/>
    </source>
</evidence>
<keyword evidence="1" id="KW-0472">Membrane</keyword>
<dbReference type="PATRIC" id="fig|1068978.7.peg.1867"/>
<sequence length="121" mass="12792">MKRTAWAVAGVFLLAFAVFEAVKHGGWTVGALLLGLIGPDLTFLAGIGAPPAERGVLPRRVVPFYNAAHHWAGPVVLLVVFSFVASPAAFTLGLAWLAHIVVDRAFGYGLRTADGRQRATA</sequence>
<protein>
    <submittedName>
        <fullName evidence="2">Membrane protein</fullName>
    </submittedName>
</protein>
<feature type="transmembrane region" description="Helical" evidence="1">
    <location>
        <begin position="31"/>
        <end position="50"/>
    </location>
</feature>
<evidence type="ECO:0000313" key="3">
    <source>
        <dbReference type="Proteomes" id="UP000062973"/>
    </source>
</evidence>
<dbReference type="OrthoDB" id="9813911at2"/>
<gene>
    <name evidence="2" type="ORF">AMETH_1768</name>
</gene>
<feature type="transmembrane region" description="Helical" evidence="1">
    <location>
        <begin position="71"/>
        <end position="98"/>
    </location>
</feature>
<dbReference type="InterPro" id="IPR025356">
    <property type="entry name" value="DUF4260"/>
</dbReference>
<keyword evidence="1" id="KW-0812">Transmembrane</keyword>
<reference evidence="2 3" key="1">
    <citation type="submission" date="2014-07" db="EMBL/GenBank/DDBJ databases">
        <title>Whole Genome Sequence of the Amycolatopsis methanolica 239.</title>
        <authorList>
            <person name="Tang B."/>
        </authorList>
    </citation>
    <scope>NUCLEOTIDE SEQUENCE [LARGE SCALE GENOMIC DNA]</scope>
    <source>
        <strain evidence="2 3">239</strain>
    </source>
</reference>
<name>A0A076MSU7_AMYME</name>